<evidence type="ECO:0000313" key="4">
    <source>
        <dbReference type="Proteomes" id="UP000006860"/>
    </source>
</evidence>
<dbReference type="PANTHER" id="PTHR30093:SF2">
    <property type="entry name" value="TYPE II SECRETION SYSTEM PROTEIN H"/>
    <property type="match status" value="1"/>
</dbReference>
<keyword evidence="1" id="KW-1133">Transmembrane helix</keyword>
<dbReference type="NCBIfam" id="TIGR04294">
    <property type="entry name" value="pre_pil_HX9DG"/>
    <property type="match status" value="1"/>
</dbReference>
<dbReference type="InterPro" id="IPR027558">
    <property type="entry name" value="Pre_pil_HX9DG_C"/>
</dbReference>
<evidence type="ECO:0000259" key="2">
    <source>
        <dbReference type="Pfam" id="PF07596"/>
    </source>
</evidence>
<name>F0SH17_RUBBR</name>
<dbReference type="AlphaFoldDB" id="F0SH17"/>
<dbReference type="Proteomes" id="UP000006860">
    <property type="component" value="Chromosome"/>
</dbReference>
<proteinExistence type="predicted"/>
<dbReference type="Pfam" id="PF07963">
    <property type="entry name" value="N_methyl"/>
    <property type="match status" value="1"/>
</dbReference>
<dbReference type="HOGENOM" id="CLU_041661_0_0_0"/>
<dbReference type="InterPro" id="IPR012902">
    <property type="entry name" value="N_methyl_site"/>
</dbReference>
<dbReference type="InterPro" id="IPR045584">
    <property type="entry name" value="Pilin-like"/>
</dbReference>
<feature type="domain" description="DUF1559" evidence="2">
    <location>
        <begin position="39"/>
        <end position="305"/>
    </location>
</feature>
<evidence type="ECO:0000313" key="3">
    <source>
        <dbReference type="EMBL" id="ADY59502.1"/>
    </source>
</evidence>
<organism evidence="3 4">
    <name type="scientific">Rubinisphaera brasiliensis (strain ATCC 49424 / DSM 5305 / JCM 21570 / IAM 15109 / NBRC 103401 / IFAM 1448)</name>
    <name type="common">Planctomyces brasiliensis</name>
    <dbReference type="NCBI Taxonomy" id="756272"/>
    <lineage>
        <taxon>Bacteria</taxon>
        <taxon>Pseudomonadati</taxon>
        <taxon>Planctomycetota</taxon>
        <taxon>Planctomycetia</taxon>
        <taxon>Planctomycetales</taxon>
        <taxon>Planctomycetaceae</taxon>
        <taxon>Rubinisphaera</taxon>
    </lineage>
</organism>
<keyword evidence="1" id="KW-0472">Membrane</keyword>
<reference evidence="4" key="1">
    <citation type="submission" date="2011-02" db="EMBL/GenBank/DDBJ databases">
        <title>The complete genome of Planctomyces brasiliensis DSM 5305.</title>
        <authorList>
            <person name="Lucas S."/>
            <person name="Copeland A."/>
            <person name="Lapidus A."/>
            <person name="Bruce D."/>
            <person name="Goodwin L."/>
            <person name="Pitluck S."/>
            <person name="Kyrpides N."/>
            <person name="Mavromatis K."/>
            <person name="Pagani I."/>
            <person name="Ivanova N."/>
            <person name="Ovchinnikova G."/>
            <person name="Lu M."/>
            <person name="Detter J.C."/>
            <person name="Han C."/>
            <person name="Land M."/>
            <person name="Hauser L."/>
            <person name="Markowitz V."/>
            <person name="Cheng J.-F."/>
            <person name="Hugenholtz P."/>
            <person name="Woyke T."/>
            <person name="Wu D."/>
            <person name="Tindall B."/>
            <person name="Pomrenke H.G."/>
            <person name="Brambilla E."/>
            <person name="Klenk H.-P."/>
            <person name="Eisen J.A."/>
        </authorList>
    </citation>
    <scope>NUCLEOTIDE SEQUENCE [LARGE SCALE GENOMIC DNA]</scope>
    <source>
        <strain evidence="4">ATCC 49424 / DSM 5305 / JCM 21570 / NBRC 103401 / IFAM 1448</strain>
    </source>
</reference>
<dbReference type="KEGG" id="pbs:Plabr_1893"/>
<dbReference type="PANTHER" id="PTHR30093">
    <property type="entry name" value="GENERAL SECRETION PATHWAY PROTEIN G"/>
    <property type="match status" value="1"/>
</dbReference>
<evidence type="ECO:0000256" key="1">
    <source>
        <dbReference type="SAM" id="Phobius"/>
    </source>
</evidence>
<feature type="transmembrane region" description="Helical" evidence="1">
    <location>
        <begin position="20"/>
        <end position="38"/>
    </location>
</feature>
<dbReference type="Pfam" id="PF07596">
    <property type="entry name" value="SBP_bac_10"/>
    <property type="match status" value="1"/>
</dbReference>
<sequence length="323" mass="34054">MPSPTLNRTSNRNGFTLIELLVVIAIIAILVALLLPAVQQAREAARRSSCKNNLKQIGLALHNYHDAHNVLPPGSIVVLSGSTYYGHGWTWHASILPYIEESALYDAIQGPNDGGMGGESGSTTDPKQELGGKTVISTFWCPSQPDVSNGVQKGGYVTSNYNGNMGTLIGYSGDNCYDSSDVTTAAGMRAPGGCMNADGVFFISSNIGFRDIKDGLSNTIMVSEVIDSGGDADRLGGGGSDRKYVFSGGADSNPPTEMSEYLIAAESNDPINGLAEEAAGSYHKGGAQFVFGDGSVRFLSENIDMNTYQAVSTRAKSEVVDEL</sequence>
<dbReference type="EMBL" id="CP002546">
    <property type="protein sequence ID" value="ADY59502.1"/>
    <property type="molecule type" value="Genomic_DNA"/>
</dbReference>
<protein>
    <recommendedName>
        <fullName evidence="2">DUF1559 domain-containing protein</fullName>
    </recommendedName>
</protein>
<dbReference type="Gene3D" id="3.30.700.10">
    <property type="entry name" value="Glycoprotein, Type 4 Pilin"/>
    <property type="match status" value="1"/>
</dbReference>
<keyword evidence="4" id="KW-1185">Reference proteome</keyword>
<dbReference type="NCBIfam" id="TIGR02532">
    <property type="entry name" value="IV_pilin_GFxxxE"/>
    <property type="match status" value="1"/>
</dbReference>
<keyword evidence="1" id="KW-0812">Transmembrane</keyword>
<dbReference type="STRING" id="756272.Plabr_1893"/>
<dbReference type="eggNOG" id="COG2165">
    <property type="taxonomic scope" value="Bacteria"/>
</dbReference>
<dbReference type="RefSeq" id="WP_013628229.1">
    <property type="nucleotide sequence ID" value="NC_015174.1"/>
</dbReference>
<gene>
    <name evidence="3" type="ordered locus">Plabr_1893</name>
</gene>
<accession>F0SH17</accession>
<dbReference type="InterPro" id="IPR011453">
    <property type="entry name" value="DUF1559"/>
</dbReference>
<dbReference type="OrthoDB" id="258403at2"/>
<dbReference type="SUPFAM" id="SSF54523">
    <property type="entry name" value="Pili subunits"/>
    <property type="match status" value="1"/>
</dbReference>